<feature type="region of interest" description="Disordered" evidence="1">
    <location>
        <begin position="1"/>
        <end position="52"/>
    </location>
</feature>
<evidence type="ECO:0000313" key="3">
    <source>
        <dbReference type="Proteomes" id="UP000784294"/>
    </source>
</evidence>
<sequence>MCAGPPASAAGFVDRPAPPGATGTGASVGPTHARHSCSRKAHQYTRTRTQTHTRARTHTSWWLHYSSTRLLSILARLVRPGTDWLRVVAPGQNGHTRVQLGLSLVSWPALCHSACTRPTCQQTDTCIQTATSHRIVWLGGPGSWVSRPGTHGRSHVRLRAGTQ</sequence>
<organism evidence="2 3">
    <name type="scientific">Protopolystoma xenopodis</name>
    <dbReference type="NCBI Taxonomy" id="117903"/>
    <lineage>
        <taxon>Eukaryota</taxon>
        <taxon>Metazoa</taxon>
        <taxon>Spiralia</taxon>
        <taxon>Lophotrochozoa</taxon>
        <taxon>Platyhelminthes</taxon>
        <taxon>Monogenea</taxon>
        <taxon>Polyopisthocotylea</taxon>
        <taxon>Polystomatidea</taxon>
        <taxon>Polystomatidae</taxon>
        <taxon>Protopolystoma</taxon>
    </lineage>
</organism>
<name>A0A448X5B4_9PLAT</name>
<reference evidence="2" key="1">
    <citation type="submission" date="2018-11" db="EMBL/GenBank/DDBJ databases">
        <authorList>
            <consortium name="Pathogen Informatics"/>
        </authorList>
    </citation>
    <scope>NUCLEOTIDE SEQUENCE</scope>
</reference>
<dbReference type="Proteomes" id="UP000784294">
    <property type="component" value="Unassembled WGS sequence"/>
</dbReference>
<feature type="compositionally biased region" description="Basic residues" evidence="1">
    <location>
        <begin position="32"/>
        <end position="52"/>
    </location>
</feature>
<gene>
    <name evidence="2" type="ORF">PXEA_LOCUS21905</name>
</gene>
<keyword evidence="3" id="KW-1185">Reference proteome</keyword>
<proteinExistence type="predicted"/>
<evidence type="ECO:0000313" key="2">
    <source>
        <dbReference type="EMBL" id="VEL28465.1"/>
    </source>
</evidence>
<comment type="caution">
    <text evidence="2">The sequence shown here is derived from an EMBL/GenBank/DDBJ whole genome shotgun (WGS) entry which is preliminary data.</text>
</comment>
<protein>
    <submittedName>
        <fullName evidence="2">Uncharacterized protein</fullName>
    </submittedName>
</protein>
<dbReference type="EMBL" id="CAAALY010095236">
    <property type="protein sequence ID" value="VEL28465.1"/>
    <property type="molecule type" value="Genomic_DNA"/>
</dbReference>
<dbReference type="AlphaFoldDB" id="A0A448X5B4"/>
<evidence type="ECO:0000256" key="1">
    <source>
        <dbReference type="SAM" id="MobiDB-lite"/>
    </source>
</evidence>
<accession>A0A448X5B4</accession>